<dbReference type="EMBL" id="JAUSTT010000011">
    <property type="protein sequence ID" value="MDQ0176320.1"/>
    <property type="molecule type" value="Genomic_DNA"/>
</dbReference>
<accession>A0ABT9WSP4</accession>
<organism evidence="1 2">
    <name type="scientific">Bacillus chungangensis</name>
    <dbReference type="NCBI Taxonomy" id="587633"/>
    <lineage>
        <taxon>Bacteria</taxon>
        <taxon>Bacillati</taxon>
        <taxon>Bacillota</taxon>
        <taxon>Bacilli</taxon>
        <taxon>Bacillales</taxon>
        <taxon>Bacillaceae</taxon>
        <taxon>Bacillus</taxon>
    </lineage>
</organism>
<proteinExistence type="predicted"/>
<evidence type="ECO:0000313" key="2">
    <source>
        <dbReference type="Proteomes" id="UP001223586"/>
    </source>
</evidence>
<reference evidence="1 2" key="1">
    <citation type="submission" date="2023-07" db="EMBL/GenBank/DDBJ databases">
        <title>Genomic Encyclopedia of Type Strains, Phase IV (KMG-IV): sequencing the most valuable type-strain genomes for metagenomic binning, comparative biology and taxonomic classification.</title>
        <authorList>
            <person name="Goeker M."/>
        </authorList>
    </citation>
    <scope>NUCLEOTIDE SEQUENCE [LARGE SCALE GENOMIC DNA]</scope>
    <source>
        <strain evidence="1 2">DSM 23837</strain>
    </source>
</reference>
<dbReference type="RefSeq" id="WP_307229376.1">
    <property type="nucleotide sequence ID" value="NZ_JAUSTT010000011.1"/>
</dbReference>
<sequence length="83" mass="9195">MYIHVGADRMIRTHDIIAILDSKTANESLSVRRYLESAASSVSNLSKGAYKSLVITNQHIFLSPLASNTLKKRSKKWSSQAST</sequence>
<dbReference type="Pfam" id="PF04025">
    <property type="entry name" value="RemA-like"/>
    <property type="match status" value="1"/>
</dbReference>
<dbReference type="Proteomes" id="UP001223586">
    <property type="component" value="Unassembled WGS sequence"/>
</dbReference>
<evidence type="ECO:0008006" key="3">
    <source>
        <dbReference type="Google" id="ProtNLM"/>
    </source>
</evidence>
<protein>
    <recommendedName>
        <fullName evidence="3">DUF370 domain-containing protein</fullName>
    </recommendedName>
</protein>
<keyword evidence="2" id="KW-1185">Reference proteome</keyword>
<dbReference type="NCBIfam" id="NF046065">
    <property type="entry name" value="MtxRegRemB"/>
    <property type="match status" value="1"/>
</dbReference>
<gene>
    <name evidence="1" type="ORF">J2S08_002157</name>
</gene>
<evidence type="ECO:0000313" key="1">
    <source>
        <dbReference type="EMBL" id="MDQ0176320.1"/>
    </source>
</evidence>
<dbReference type="InterPro" id="IPR007169">
    <property type="entry name" value="RemA-like"/>
</dbReference>
<name>A0ABT9WSP4_9BACI</name>
<comment type="caution">
    <text evidence="1">The sequence shown here is derived from an EMBL/GenBank/DDBJ whole genome shotgun (WGS) entry which is preliminary data.</text>
</comment>